<comment type="caution">
    <text evidence="1">The sequence shown here is derived from an EMBL/GenBank/DDBJ whole genome shotgun (WGS) entry which is preliminary data.</text>
</comment>
<reference evidence="1 2" key="1">
    <citation type="journal article" date="2018" name="Front. Plant Sci.">
        <title>Red Clover (Trifolium pratense) and Zigzag Clover (T. medium) - A Picture of Genomic Similarities and Differences.</title>
        <authorList>
            <person name="Dluhosova J."/>
            <person name="Istvanek J."/>
            <person name="Nedelnik J."/>
            <person name="Repkova J."/>
        </authorList>
    </citation>
    <scope>NUCLEOTIDE SEQUENCE [LARGE SCALE GENOMIC DNA]</scope>
    <source>
        <strain evidence="2">cv. 10/8</strain>
        <tissue evidence="1">Leaf</tissue>
    </source>
</reference>
<dbReference type="EMBL" id="LXQA010268990">
    <property type="protein sequence ID" value="MCI39581.1"/>
    <property type="molecule type" value="Genomic_DNA"/>
</dbReference>
<evidence type="ECO:0000313" key="1">
    <source>
        <dbReference type="EMBL" id="MCI39581.1"/>
    </source>
</evidence>
<dbReference type="AlphaFoldDB" id="A0A392RSF8"/>
<organism evidence="1 2">
    <name type="scientific">Trifolium medium</name>
    <dbReference type="NCBI Taxonomy" id="97028"/>
    <lineage>
        <taxon>Eukaryota</taxon>
        <taxon>Viridiplantae</taxon>
        <taxon>Streptophyta</taxon>
        <taxon>Embryophyta</taxon>
        <taxon>Tracheophyta</taxon>
        <taxon>Spermatophyta</taxon>
        <taxon>Magnoliopsida</taxon>
        <taxon>eudicotyledons</taxon>
        <taxon>Gunneridae</taxon>
        <taxon>Pentapetalae</taxon>
        <taxon>rosids</taxon>
        <taxon>fabids</taxon>
        <taxon>Fabales</taxon>
        <taxon>Fabaceae</taxon>
        <taxon>Papilionoideae</taxon>
        <taxon>50 kb inversion clade</taxon>
        <taxon>NPAAA clade</taxon>
        <taxon>Hologalegina</taxon>
        <taxon>IRL clade</taxon>
        <taxon>Trifolieae</taxon>
        <taxon>Trifolium</taxon>
    </lineage>
</organism>
<feature type="non-terminal residue" evidence="1">
    <location>
        <position position="121"/>
    </location>
</feature>
<dbReference type="Proteomes" id="UP000265520">
    <property type="component" value="Unassembled WGS sequence"/>
</dbReference>
<feature type="non-terminal residue" evidence="1">
    <location>
        <position position="1"/>
    </location>
</feature>
<proteinExistence type="predicted"/>
<name>A0A392RSF8_9FABA</name>
<sequence>ERVPEKTFSEDRGFDASIEAENDILNGDGFDPEMVVDGLSTATPADDSDVMSQCSRDSLENEQFRKVRVALNEFENDDMNLYGLDRNDEIRVLIDLIETDVVMESKLEMDDTVITDMVDET</sequence>
<protein>
    <submittedName>
        <fullName evidence="1">Uncharacterized protein</fullName>
    </submittedName>
</protein>
<accession>A0A392RSF8</accession>
<keyword evidence="2" id="KW-1185">Reference proteome</keyword>
<evidence type="ECO:0000313" key="2">
    <source>
        <dbReference type="Proteomes" id="UP000265520"/>
    </source>
</evidence>